<proteinExistence type="predicted"/>
<dbReference type="PANTHER" id="PTHR33181">
    <property type="entry name" value="OS01G0778500 PROTEIN"/>
    <property type="match status" value="1"/>
</dbReference>
<accession>A0A9Q0QNH8</accession>
<reference evidence="1" key="1">
    <citation type="journal article" date="2023" name="Plant J.">
        <title>The genome of the king protea, Protea cynaroides.</title>
        <authorList>
            <person name="Chang J."/>
            <person name="Duong T.A."/>
            <person name="Schoeman C."/>
            <person name="Ma X."/>
            <person name="Roodt D."/>
            <person name="Barker N."/>
            <person name="Li Z."/>
            <person name="Van de Peer Y."/>
            <person name="Mizrachi E."/>
        </authorList>
    </citation>
    <scope>NUCLEOTIDE SEQUENCE</scope>
    <source>
        <tissue evidence="1">Young leaves</tissue>
    </source>
</reference>
<evidence type="ECO:0000313" key="1">
    <source>
        <dbReference type="EMBL" id="KAJ4966075.1"/>
    </source>
</evidence>
<dbReference type="PANTHER" id="PTHR33181:SF4">
    <property type="entry name" value="OVULE PROTEIN"/>
    <property type="match status" value="1"/>
</dbReference>
<dbReference type="AlphaFoldDB" id="A0A9Q0QNH8"/>
<organism evidence="1 2">
    <name type="scientific">Protea cynaroides</name>
    <dbReference type="NCBI Taxonomy" id="273540"/>
    <lineage>
        <taxon>Eukaryota</taxon>
        <taxon>Viridiplantae</taxon>
        <taxon>Streptophyta</taxon>
        <taxon>Embryophyta</taxon>
        <taxon>Tracheophyta</taxon>
        <taxon>Spermatophyta</taxon>
        <taxon>Magnoliopsida</taxon>
        <taxon>Proteales</taxon>
        <taxon>Proteaceae</taxon>
        <taxon>Protea</taxon>
    </lineage>
</organism>
<keyword evidence="2" id="KW-1185">Reference proteome</keyword>
<dbReference type="Proteomes" id="UP001141806">
    <property type="component" value="Unassembled WGS sequence"/>
</dbReference>
<evidence type="ECO:0000313" key="2">
    <source>
        <dbReference type="Proteomes" id="UP001141806"/>
    </source>
</evidence>
<comment type="caution">
    <text evidence="1">The sequence shown here is derived from an EMBL/GenBank/DDBJ whole genome shotgun (WGS) entry which is preliminary data.</text>
</comment>
<name>A0A9Q0QNH8_9MAGN</name>
<sequence>MPLARSQRTTVAPSFPASLKATESTSRGLLKLRDDVRACKYEDVQVLWEMLKNREMELARLARTATKKQKRAISKNLKSILAVTEGIHEGSNEKSSFNAIAMICPFLLENVVETHAGGGVKCLTKYCGGDAGEESSDTFGLEDLDVNADGSHFMVEVEEQRRRQRRR</sequence>
<gene>
    <name evidence="1" type="ORF">NE237_017924</name>
</gene>
<protein>
    <submittedName>
        <fullName evidence="1">Uncharacterized protein</fullName>
    </submittedName>
</protein>
<dbReference type="OrthoDB" id="661559at2759"/>
<dbReference type="EMBL" id="JAMYWD010000007">
    <property type="protein sequence ID" value="KAJ4966075.1"/>
    <property type="molecule type" value="Genomic_DNA"/>
</dbReference>